<dbReference type="GO" id="GO:0000160">
    <property type="term" value="P:phosphorelay signal transduction system"/>
    <property type="evidence" value="ECO:0007669"/>
    <property type="project" value="UniProtKB-KW"/>
</dbReference>
<name>A0A4Y1Z6A5_9BACL</name>
<evidence type="ECO:0000256" key="3">
    <source>
        <dbReference type="ARBA" id="ARBA00023012"/>
    </source>
</evidence>
<dbReference type="SMART" id="SM00260">
    <property type="entry name" value="CheW"/>
    <property type="match status" value="1"/>
</dbReference>
<dbReference type="InterPro" id="IPR002545">
    <property type="entry name" value="CheW-lke_dom"/>
</dbReference>
<dbReference type="EC" id="2.7.13.3" evidence="2"/>
<dbReference type="AlphaFoldDB" id="A0A4Y1Z6A5"/>
<dbReference type="PANTHER" id="PTHR43395:SF10">
    <property type="entry name" value="CHEMOTAXIS PROTEIN CHEA"/>
    <property type="match status" value="1"/>
</dbReference>
<dbReference type="CDD" id="cd00731">
    <property type="entry name" value="CheA_reg"/>
    <property type="match status" value="1"/>
</dbReference>
<dbReference type="InterPro" id="IPR003594">
    <property type="entry name" value="HATPase_dom"/>
</dbReference>
<evidence type="ECO:0000259" key="5">
    <source>
        <dbReference type="PROSITE" id="PS50851"/>
    </source>
</evidence>
<keyword evidence="3" id="KW-0902">Two-component regulatory system</keyword>
<dbReference type="InterPro" id="IPR036890">
    <property type="entry name" value="HATPase_C_sf"/>
</dbReference>
<dbReference type="FunFam" id="2.30.30.40:FF:000048">
    <property type="entry name" value="Chemotaxis protein CheA, putative"/>
    <property type="match status" value="1"/>
</dbReference>
<comment type="function">
    <text evidence="4">Involved in the transmission of sensory signals from the chemoreceptors to the flagellar motors. CheA is autophosphorylated; it can transfer its phosphate group to either CheB or CheY.</text>
</comment>
<feature type="domain" description="CheW-like" evidence="5">
    <location>
        <begin position="76"/>
        <end position="215"/>
    </location>
</feature>
<dbReference type="PANTHER" id="PTHR43395">
    <property type="entry name" value="SENSOR HISTIDINE KINASE CHEA"/>
    <property type="match status" value="1"/>
</dbReference>
<evidence type="ECO:0000256" key="1">
    <source>
        <dbReference type="ARBA" id="ARBA00000085"/>
    </source>
</evidence>
<keyword evidence="6" id="KW-0418">Kinase</keyword>
<dbReference type="Gene3D" id="2.30.30.40">
    <property type="entry name" value="SH3 Domains"/>
    <property type="match status" value="1"/>
</dbReference>
<dbReference type="PRINTS" id="PR00344">
    <property type="entry name" value="BCTRLSENSOR"/>
</dbReference>
<dbReference type="Proteomes" id="UP000319716">
    <property type="component" value="Unassembled WGS sequence"/>
</dbReference>
<dbReference type="Gene3D" id="3.30.565.10">
    <property type="entry name" value="Histidine kinase-like ATPase, C-terminal domain"/>
    <property type="match status" value="1"/>
</dbReference>
<evidence type="ECO:0000256" key="4">
    <source>
        <dbReference type="ARBA" id="ARBA00035100"/>
    </source>
</evidence>
<dbReference type="EMBL" id="BEXB01000001">
    <property type="protein sequence ID" value="GAY74567.1"/>
    <property type="molecule type" value="Genomic_DNA"/>
</dbReference>
<accession>A0A4Y1Z6A5</accession>
<protein>
    <recommendedName>
        <fullName evidence="2">histidine kinase</fullName>
        <ecNumber evidence="2">2.7.13.3</ecNumber>
    </recommendedName>
</protein>
<dbReference type="Pfam" id="PF01584">
    <property type="entry name" value="CheW"/>
    <property type="match status" value="1"/>
</dbReference>
<dbReference type="InterPro" id="IPR036061">
    <property type="entry name" value="CheW-like_dom_sf"/>
</dbReference>
<dbReference type="Pfam" id="PF02518">
    <property type="entry name" value="HATPase_c"/>
    <property type="match status" value="1"/>
</dbReference>
<comment type="catalytic activity">
    <reaction evidence="1">
        <text>ATP + protein L-histidine = ADP + protein N-phospho-L-histidine.</text>
        <dbReference type="EC" id="2.7.13.3"/>
    </reaction>
</comment>
<keyword evidence="6" id="KW-0808">Transferase</keyword>
<dbReference type="InterPro" id="IPR004358">
    <property type="entry name" value="Sig_transdc_His_kin-like_C"/>
</dbReference>
<organism evidence="6 7">
    <name type="scientific">Sporolactobacillus inulinus</name>
    <dbReference type="NCBI Taxonomy" id="2078"/>
    <lineage>
        <taxon>Bacteria</taxon>
        <taxon>Bacillati</taxon>
        <taxon>Bacillota</taxon>
        <taxon>Bacilli</taxon>
        <taxon>Bacillales</taxon>
        <taxon>Sporolactobacillaceae</taxon>
        <taxon>Sporolactobacillus</taxon>
    </lineage>
</organism>
<evidence type="ECO:0000313" key="7">
    <source>
        <dbReference type="Proteomes" id="UP000319716"/>
    </source>
</evidence>
<evidence type="ECO:0000256" key="2">
    <source>
        <dbReference type="ARBA" id="ARBA00012438"/>
    </source>
</evidence>
<comment type="caution">
    <text evidence="6">The sequence shown here is derived from an EMBL/GenBank/DDBJ whole genome shotgun (WGS) entry which is preliminary data.</text>
</comment>
<dbReference type="SUPFAM" id="SSF55874">
    <property type="entry name" value="ATPase domain of HSP90 chaperone/DNA topoisomerase II/histidine kinase"/>
    <property type="match status" value="1"/>
</dbReference>
<dbReference type="PROSITE" id="PS50851">
    <property type="entry name" value="CHEW"/>
    <property type="match status" value="1"/>
</dbReference>
<evidence type="ECO:0000313" key="6">
    <source>
        <dbReference type="EMBL" id="GAY74567.1"/>
    </source>
</evidence>
<proteinExistence type="predicted"/>
<dbReference type="GO" id="GO:0004673">
    <property type="term" value="F:protein histidine kinase activity"/>
    <property type="evidence" value="ECO:0007669"/>
    <property type="project" value="UniProtKB-EC"/>
</dbReference>
<reference evidence="6 7" key="1">
    <citation type="submission" date="2017-11" db="EMBL/GenBank/DDBJ databases">
        <title>Draft Genome Sequence of Sporolactobacillus inulinus NBRC 111894 Isolated from Koso, a Japanese Sugar-Vegetable Fermented Beverage.</title>
        <authorList>
            <person name="Chiou T.Y."/>
            <person name="Oshima K."/>
            <person name="Suda W."/>
            <person name="Hattori M."/>
            <person name="Takahashi T."/>
        </authorList>
    </citation>
    <scope>NUCLEOTIDE SEQUENCE [LARGE SCALE GENOMIC DNA]</scope>
    <source>
        <strain evidence="6 7">NBRC111894</strain>
    </source>
</reference>
<dbReference type="GO" id="GO:0006935">
    <property type="term" value="P:chemotaxis"/>
    <property type="evidence" value="ECO:0007669"/>
    <property type="project" value="InterPro"/>
</dbReference>
<gene>
    <name evidence="6" type="ORF">NBRC111894_121</name>
</gene>
<dbReference type="SUPFAM" id="SSF50341">
    <property type="entry name" value="CheW-like"/>
    <property type="match status" value="1"/>
</dbReference>
<sequence length="220" mass="23874">MVTEEEARTMTENQIDHLLFASGFSTADKISDISGRGVGLDVVESKIQSLNGTVEVVSTPDQGTTFTVKLPMTLSIINALLVQTGEETYAVPITSITETALKRQVKTFTIHDQTVMDYREGVIPLVSLADYFAVPDRKTDKREGSENSGAVVILSHGEKKVALTADQLLGYQDVVVKPLGKYLEKVPGFSGTTILGDGRAALIIDCQRLIETNKTIKEKA</sequence>
<dbReference type="InterPro" id="IPR051315">
    <property type="entry name" value="Bact_Chemotaxis_CheA"/>
</dbReference>